<dbReference type="InterPro" id="IPR051716">
    <property type="entry name" value="Plant_RL_S/T_kinase"/>
</dbReference>
<dbReference type="Gene3D" id="1.10.510.10">
    <property type="entry name" value="Transferase(Phosphotransferase) domain 1"/>
    <property type="match status" value="1"/>
</dbReference>
<evidence type="ECO:0000256" key="8">
    <source>
        <dbReference type="ARBA" id="ARBA00022679"/>
    </source>
</evidence>
<dbReference type="GO" id="GO:0010074">
    <property type="term" value="P:maintenance of meristem identity"/>
    <property type="evidence" value="ECO:0007669"/>
    <property type="project" value="UniProtKB-ARBA"/>
</dbReference>
<dbReference type="GO" id="GO:0051707">
    <property type="term" value="P:response to other organism"/>
    <property type="evidence" value="ECO:0007669"/>
    <property type="project" value="UniProtKB-ARBA"/>
</dbReference>
<reference evidence="25 26" key="1">
    <citation type="submission" date="2020-06" db="EMBL/GenBank/DDBJ databases">
        <title>WGS assembly of Ceratodon purpureus strain R40.</title>
        <authorList>
            <person name="Carey S.B."/>
            <person name="Jenkins J."/>
            <person name="Shu S."/>
            <person name="Lovell J.T."/>
            <person name="Sreedasyam A."/>
            <person name="Maumus F."/>
            <person name="Tiley G.P."/>
            <person name="Fernandez-Pozo N."/>
            <person name="Barry K."/>
            <person name="Chen C."/>
            <person name="Wang M."/>
            <person name="Lipzen A."/>
            <person name="Daum C."/>
            <person name="Saski C.A."/>
            <person name="Payton A.C."/>
            <person name="Mcbreen J.C."/>
            <person name="Conrad R.E."/>
            <person name="Kollar L.M."/>
            <person name="Olsson S."/>
            <person name="Huttunen S."/>
            <person name="Landis J.B."/>
            <person name="Wickett N.J."/>
            <person name="Johnson M.G."/>
            <person name="Rensing S.A."/>
            <person name="Grimwood J."/>
            <person name="Schmutz J."/>
            <person name="Mcdaniel S.F."/>
        </authorList>
    </citation>
    <scope>NUCLEOTIDE SEQUENCE [LARGE SCALE GENOMIC DNA]</scope>
    <source>
        <strain evidence="25 26">R40</strain>
    </source>
</reference>
<dbReference type="InterPro" id="IPR001611">
    <property type="entry name" value="Leu-rich_rpt"/>
</dbReference>
<evidence type="ECO:0000256" key="18">
    <source>
        <dbReference type="ARBA" id="ARBA00023170"/>
    </source>
</evidence>
<evidence type="ECO:0000313" key="26">
    <source>
        <dbReference type="Proteomes" id="UP000822688"/>
    </source>
</evidence>
<dbReference type="FunFam" id="3.80.10.10:FF:000101">
    <property type="entry name" value="LRR receptor-like serine/threonine-protein kinase ERECTA"/>
    <property type="match status" value="1"/>
</dbReference>
<keyword evidence="12 22" id="KW-0547">Nucleotide-binding</keyword>
<feature type="binding site" evidence="22">
    <location>
        <position position="906"/>
    </location>
    <ligand>
        <name>ATP</name>
        <dbReference type="ChEBI" id="CHEBI:30616"/>
    </ligand>
</feature>
<dbReference type="FunFam" id="3.30.200.20:FF:000260">
    <property type="entry name" value="LRR receptor-like serine/threonine-protein kinase RPK2"/>
    <property type="match status" value="1"/>
</dbReference>
<dbReference type="SMART" id="SM00369">
    <property type="entry name" value="LRR_TYP"/>
    <property type="match status" value="12"/>
</dbReference>
<dbReference type="Pfam" id="PF00560">
    <property type="entry name" value="LRR_1"/>
    <property type="match status" value="6"/>
</dbReference>
<dbReference type="InterPro" id="IPR011009">
    <property type="entry name" value="Kinase-like_dom_sf"/>
</dbReference>
<feature type="signal peptide" evidence="23">
    <location>
        <begin position="1"/>
        <end position="22"/>
    </location>
</feature>
<keyword evidence="19" id="KW-0325">Glycoprotein</keyword>
<dbReference type="GO" id="GO:0009791">
    <property type="term" value="P:post-embryonic development"/>
    <property type="evidence" value="ECO:0007669"/>
    <property type="project" value="UniProtKB-ARBA"/>
</dbReference>
<keyword evidence="26" id="KW-1185">Reference proteome</keyword>
<comment type="catalytic activity">
    <reaction evidence="20">
        <text>L-threonyl-[protein] + ATP = O-phospho-L-threonyl-[protein] + ADP + H(+)</text>
        <dbReference type="Rhea" id="RHEA:46608"/>
        <dbReference type="Rhea" id="RHEA-COMP:11060"/>
        <dbReference type="Rhea" id="RHEA-COMP:11605"/>
        <dbReference type="ChEBI" id="CHEBI:15378"/>
        <dbReference type="ChEBI" id="CHEBI:30013"/>
        <dbReference type="ChEBI" id="CHEBI:30616"/>
        <dbReference type="ChEBI" id="CHEBI:61977"/>
        <dbReference type="ChEBI" id="CHEBI:456216"/>
        <dbReference type="EC" id="2.7.11.1"/>
    </reaction>
</comment>
<dbReference type="AlphaFoldDB" id="A0A8T0HJK3"/>
<evidence type="ECO:0000256" key="12">
    <source>
        <dbReference type="ARBA" id="ARBA00022741"/>
    </source>
</evidence>
<dbReference type="SUPFAM" id="SSF56112">
    <property type="entry name" value="Protein kinase-like (PK-like)"/>
    <property type="match status" value="1"/>
</dbReference>
<dbReference type="GO" id="GO:0005886">
    <property type="term" value="C:plasma membrane"/>
    <property type="evidence" value="ECO:0007669"/>
    <property type="project" value="UniProtKB-SubCell"/>
</dbReference>
<sequence length="1176" mass="128047">MLLARAVVFLYLLIAQVILSRAVTPDGEALLEFKRGIANADGAASAIGGWSELDATPCNWSGITCTENFSVRIINLTLQGFEGEISPSLGRLESLEELYLSANGFYGTIPRELGNCTSLKVLYLDNNLLSGTIPAEFGNLPVLGDLVLAFNDLEGVIPTSLAASSSIYIFDVGSNHLSGHIPHELFENPKLTGLYINNNNFTGDITKGLEALSKLPVIDDIWMQFNYFSGTLPPSLGNATALRRILLNKQGTLGNSSFGGTIPKEIGKLENLQILDIRDNNFTGSIPPELGSLSNLKVMYLSTNKLTGGIPREFGMLRNMTLLHLYQNEISGPIPAELGDCELLEEIILYVNHLNGTIPSSFGKLARLKIFEVYNNSMTGAIPPEIFNCTSLQSFYLSQNSFTGAISPEIGRLTGLLSLRLSDNELSGSIPEEIGELRSLAEIVLNSNRFTGVIPARLSNMTELQEIFFFDNLMTGPLPPDLGMFMSNLSVLDIRNNSFSGTLPEGVCTGGKLEFLDIKDNMFEGAIPTALATCRSLKRFRAGHNRFTSLPAGFGNSTGLSSLELSNNQLEGPLPPVLGINSNLSRLELDNNKLSGDLSPLAFSKLPNLEFLNLSSNNFTGEIPETISSCKKIYTLDLSFNSISGIMPSALGNLTKLFELRLKGNKLTGMDPSIFPKFVGLTKLSLALNSFRRSIPDEIGSLPTLALLNLSNGGFYGKIPESMGKLDQLEVLDLSHNNLSGTIPSAVGDNLSSLLTVNISYNGLIGSLPISWLKFLAQTPSAFEGNPGLCLFYSDENKCVAFSPVGSSHGTNDLQLGPLIAIILGSGLLLLVLGTLGWRFLPGRHHVPLVWESNVEVTSAPGNTISFEEIMEATQNLSDTCIIGKGGHGTVYKATLAAGNPIVVKKIVSLDRNTHIHKSFLTEIETIGNAKHRNLVKLLGFCKWGEVGLLLYDYVPNGDLHDVLHNKERGIVLDWTTRLRIAEGVAHGLSYLHHDYMPPIVHRDIKASNVLLDEDLEPHISDFGVAKVMAMKPKDKNMLSTAFVTGTYGYIAPEYGFGTTVTPKVDVYSYGVLVLELLTGKQPVDPSFGDHMHIVEWVRARVQQSGSLPQKNVGANVGEAVLDPKLLRATSKDQKEHMLRVLRIALRCTRETPTDRPTMREVVEMLRTSRQTILKV</sequence>
<dbReference type="FunFam" id="3.80.10.10:FF:000041">
    <property type="entry name" value="LRR receptor-like serine/threonine-protein kinase ERECTA"/>
    <property type="match status" value="1"/>
</dbReference>
<gene>
    <name evidence="25" type="ORF">KC19_6G202300</name>
</gene>
<keyword evidence="7" id="KW-0433">Leucine-rich repeat</keyword>
<dbReference type="Pfam" id="PF00069">
    <property type="entry name" value="Pkinase"/>
    <property type="match status" value="1"/>
</dbReference>
<dbReference type="Proteomes" id="UP000822688">
    <property type="component" value="Chromosome 6"/>
</dbReference>
<evidence type="ECO:0000256" key="16">
    <source>
        <dbReference type="ARBA" id="ARBA00023136"/>
    </source>
</evidence>
<dbReference type="InterPro" id="IPR017441">
    <property type="entry name" value="Protein_kinase_ATP_BS"/>
</dbReference>
<keyword evidence="4" id="KW-1003">Cell membrane</keyword>
<dbReference type="FunFam" id="3.80.10.10:FF:000385">
    <property type="entry name" value="Leucine-rich repeat family protein"/>
    <property type="match status" value="1"/>
</dbReference>
<dbReference type="SUPFAM" id="SSF52047">
    <property type="entry name" value="RNI-like"/>
    <property type="match status" value="3"/>
</dbReference>
<dbReference type="Pfam" id="PF23598">
    <property type="entry name" value="LRR_14"/>
    <property type="match status" value="1"/>
</dbReference>
<keyword evidence="9" id="KW-0812">Transmembrane</keyword>
<dbReference type="Pfam" id="PF13855">
    <property type="entry name" value="LRR_8"/>
    <property type="match status" value="1"/>
</dbReference>
<dbReference type="GO" id="GO:0006952">
    <property type="term" value="P:defense response"/>
    <property type="evidence" value="ECO:0007669"/>
    <property type="project" value="UniProtKB-ARBA"/>
</dbReference>
<evidence type="ECO:0000256" key="23">
    <source>
        <dbReference type="SAM" id="SignalP"/>
    </source>
</evidence>
<dbReference type="InterPro" id="IPR013210">
    <property type="entry name" value="LRR_N_plant-typ"/>
</dbReference>
<dbReference type="Pfam" id="PF08263">
    <property type="entry name" value="LRRNT_2"/>
    <property type="match status" value="1"/>
</dbReference>
<dbReference type="Gene3D" id="3.80.10.10">
    <property type="entry name" value="Ribonuclease Inhibitor"/>
    <property type="match status" value="6"/>
</dbReference>
<evidence type="ECO:0000256" key="4">
    <source>
        <dbReference type="ARBA" id="ARBA00022475"/>
    </source>
</evidence>
<keyword evidence="13" id="KW-0418">Kinase</keyword>
<evidence type="ECO:0000256" key="2">
    <source>
        <dbReference type="ARBA" id="ARBA00008684"/>
    </source>
</evidence>
<evidence type="ECO:0000256" key="6">
    <source>
        <dbReference type="ARBA" id="ARBA00022553"/>
    </source>
</evidence>
<dbReference type="InterPro" id="IPR003591">
    <property type="entry name" value="Leu-rich_rpt_typical-subtyp"/>
</dbReference>
<comment type="similarity">
    <text evidence="2">Belongs to the protein kinase superfamily. Ser/Thr protein kinase family.</text>
</comment>
<dbReference type="FunFam" id="3.80.10.10:FF:000775">
    <property type="entry name" value="Predicted protein"/>
    <property type="match status" value="1"/>
</dbReference>
<dbReference type="EC" id="2.7.11.1" evidence="3"/>
<organism evidence="25 26">
    <name type="scientific">Ceratodon purpureus</name>
    <name type="common">Fire moss</name>
    <name type="synonym">Dicranum purpureum</name>
    <dbReference type="NCBI Taxonomy" id="3225"/>
    <lineage>
        <taxon>Eukaryota</taxon>
        <taxon>Viridiplantae</taxon>
        <taxon>Streptophyta</taxon>
        <taxon>Embryophyta</taxon>
        <taxon>Bryophyta</taxon>
        <taxon>Bryophytina</taxon>
        <taxon>Bryopsida</taxon>
        <taxon>Dicranidae</taxon>
        <taxon>Pseudoditrichales</taxon>
        <taxon>Ditrichaceae</taxon>
        <taxon>Ceratodon</taxon>
    </lineage>
</organism>
<evidence type="ECO:0000256" key="15">
    <source>
        <dbReference type="ARBA" id="ARBA00022989"/>
    </source>
</evidence>
<keyword evidence="17" id="KW-1015">Disulfide bond</keyword>
<dbReference type="SMART" id="SM00220">
    <property type="entry name" value="S_TKc"/>
    <property type="match status" value="1"/>
</dbReference>
<evidence type="ECO:0000256" key="22">
    <source>
        <dbReference type="PROSITE-ProRule" id="PRU10141"/>
    </source>
</evidence>
<keyword evidence="10 23" id="KW-0732">Signal</keyword>
<evidence type="ECO:0000256" key="14">
    <source>
        <dbReference type="ARBA" id="ARBA00022840"/>
    </source>
</evidence>
<dbReference type="GO" id="GO:0010082">
    <property type="term" value="P:regulation of root meristem growth"/>
    <property type="evidence" value="ECO:0007669"/>
    <property type="project" value="UniProtKB-ARBA"/>
</dbReference>
<keyword evidence="14 22" id="KW-0067">ATP-binding</keyword>
<keyword evidence="18" id="KW-0675">Receptor</keyword>
<proteinExistence type="inferred from homology"/>
<dbReference type="InterPro" id="IPR055414">
    <property type="entry name" value="LRR_R13L4/SHOC2-like"/>
</dbReference>
<keyword evidence="6" id="KW-0597">Phosphoprotein</keyword>
<feature type="domain" description="Protein kinase" evidence="24">
    <location>
        <begin position="877"/>
        <end position="1174"/>
    </location>
</feature>
<accession>A0A8T0HJK3</accession>
<dbReference type="PROSITE" id="PS00108">
    <property type="entry name" value="PROTEIN_KINASE_ST"/>
    <property type="match status" value="1"/>
</dbReference>
<evidence type="ECO:0000256" key="10">
    <source>
        <dbReference type="ARBA" id="ARBA00022729"/>
    </source>
</evidence>
<evidence type="ECO:0000256" key="17">
    <source>
        <dbReference type="ARBA" id="ARBA00023157"/>
    </source>
</evidence>
<dbReference type="InterPro" id="IPR008271">
    <property type="entry name" value="Ser/Thr_kinase_AS"/>
</dbReference>
<evidence type="ECO:0000256" key="13">
    <source>
        <dbReference type="ARBA" id="ARBA00022777"/>
    </source>
</evidence>
<keyword evidence="15" id="KW-1133">Transmembrane helix</keyword>
<keyword evidence="11" id="KW-0677">Repeat</keyword>
<evidence type="ECO:0000256" key="1">
    <source>
        <dbReference type="ARBA" id="ARBA00004251"/>
    </source>
</evidence>
<comment type="subcellular location">
    <subcellularLocation>
        <location evidence="1">Cell membrane</location>
        <topology evidence="1">Single-pass type I membrane protein</topology>
    </subcellularLocation>
</comment>
<dbReference type="Gene3D" id="3.30.200.20">
    <property type="entry name" value="Phosphorylase Kinase, domain 1"/>
    <property type="match status" value="1"/>
</dbReference>
<evidence type="ECO:0000256" key="20">
    <source>
        <dbReference type="ARBA" id="ARBA00047899"/>
    </source>
</evidence>
<dbReference type="PROSITE" id="PS50011">
    <property type="entry name" value="PROTEIN_KINASE_DOM"/>
    <property type="match status" value="1"/>
</dbReference>
<dbReference type="FunFam" id="1.10.510.10:FF:000290">
    <property type="entry name" value="LRR receptor-like serine/threonine-protein kinase ERECTA"/>
    <property type="match status" value="1"/>
</dbReference>
<keyword evidence="5" id="KW-0723">Serine/threonine-protein kinase</keyword>
<evidence type="ECO:0000313" key="25">
    <source>
        <dbReference type="EMBL" id="KAG0570981.1"/>
    </source>
</evidence>
<evidence type="ECO:0000256" key="5">
    <source>
        <dbReference type="ARBA" id="ARBA00022527"/>
    </source>
</evidence>
<feature type="chain" id="PRO_5035766390" description="non-specific serine/threonine protein kinase" evidence="23">
    <location>
        <begin position="23"/>
        <end position="1176"/>
    </location>
</feature>
<dbReference type="PANTHER" id="PTHR48053:SF113">
    <property type="entry name" value="PROTEIN KINASE DOMAIN-CONTAINING PROTEIN"/>
    <property type="match status" value="1"/>
</dbReference>
<dbReference type="EMBL" id="CM026427">
    <property type="protein sequence ID" value="KAG0570981.1"/>
    <property type="molecule type" value="Genomic_DNA"/>
</dbReference>
<dbReference type="InterPro" id="IPR000719">
    <property type="entry name" value="Prot_kinase_dom"/>
</dbReference>
<comment type="catalytic activity">
    <reaction evidence="21">
        <text>L-seryl-[protein] + ATP = O-phospho-L-seryl-[protein] + ADP + H(+)</text>
        <dbReference type="Rhea" id="RHEA:17989"/>
        <dbReference type="Rhea" id="RHEA-COMP:9863"/>
        <dbReference type="Rhea" id="RHEA-COMP:11604"/>
        <dbReference type="ChEBI" id="CHEBI:15378"/>
        <dbReference type="ChEBI" id="CHEBI:29999"/>
        <dbReference type="ChEBI" id="CHEBI:30616"/>
        <dbReference type="ChEBI" id="CHEBI:83421"/>
        <dbReference type="ChEBI" id="CHEBI:456216"/>
        <dbReference type="EC" id="2.7.11.1"/>
    </reaction>
</comment>
<evidence type="ECO:0000256" key="9">
    <source>
        <dbReference type="ARBA" id="ARBA00022692"/>
    </source>
</evidence>
<dbReference type="InterPro" id="IPR032675">
    <property type="entry name" value="LRR_dom_sf"/>
</dbReference>
<dbReference type="FunFam" id="3.80.10.10:FF:000453">
    <property type="entry name" value="Leucine-rich receptor-like protein kinase family protein"/>
    <property type="match status" value="1"/>
</dbReference>
<comment type="caution">
    <text evidence="25">The sequence shown here is derived from an EMBL/GenBank/DDBJ whole genome shotgun (WGS) entry which is preliminary data.</text>
</comment>
<evidence type="ECO:0000256" key="11">
    <source>
        <dbReference type="ARBA" id="ARBA00022737"/>
    </source>
</evidence>
<evidence type="ECO:0000256" key="19">
    <source>
        <dbReference type="ARBA" id="ARBA00023180"/>
    </source>
</evidence>
<keyword evidence="8" id="KW-0808">Transferase</keyword>
<evidence type="ECO:0000256" key="7">
    <source>
        <dbReference type="ARBA" id="ARBA00022614"/>
    </source>
</evidence>
<dbReference type="GO" id="GO:0005524">
    <property type="term" value="F:ATP binding"/>
    <property type="evidence" value="ECO:0007669"/>
    <property type="project" value="UniProtKB-UniRule"/>
</dbReference>
<name>A0A8T0HJK3_CERPU</name>
<evidence type="ECO:0000256" key="21">
    <source>
        <dbReference type="ARBA" id="ARBA00048679"/>
    </source>
</evidence>
<evidence type="ECO:0000259" key="24">
    <source>
        <dbReference type="PROSITE" id="PS50011"/>
    </source>
</evidence>
<dbReference type="GO" id="GO:0004674">
    <property type="term" value="F:protein serine/threonine kinase activity"/>
    <property type="evidence" value="ECO:0007669"/>
    <property type="project" value="UniProtKB-KW"/>
</dbReference>
<protein>
    <recommendedName>
        <fullName evidence="3">non-specific serine/threonine protein kinase</fullName>
        <ecNumber evidence="3">2.7.11.1</ecNumber>
    </recommendedName>
</protein>
<dbReference type="CDD" id="cd14066">
    <property type="entry name" value="STKc_IRAK"/>
    <property type="match status" value="1"/>
</dbReference>
<keyword evidence="16" id="KW-0472">Membrane</keyword>
<evidence type="ECO:0000256" key="3">
    <source>
        <dbReference type="ARBA" id="ARBA00012513"/>
    </source>
</evidence>
<dbReference type="PROSITE" id="PS51450">
    <property type="entry name" value="LRR"/>
    <property type="match status" value="1"/>
</dbReference>
<dbReference type="PANTHER" id="PTHR48053">
    <property type="entry name" value="LEUCINE RICH REPEAT FAMILY PROTEIN, EXPRESSED"/>
    <property type="match status" value="1"/>
</dbReference>
<dbReference type="PROSITE" id="PS00107">
    <property type="entry name" value="PROTEIN_KINASE_ATP"/>
    <property type="match status" value="1"/>
</dbReference>
<dbReference type="PRINTS" id="PR00019">
    <property type="entry name" value="LEURICHRPT"/>
</dbReference>